<comment type="caution">
    <text evidence="1">The sequence shown here is derived from an EMBL/GenBank/DDBJ whole genome shotgun (WGS) entry which is preliminary data.</text>
</comment>
<evidence type="ECO:0000313" key="2">
    <source>
        <dbReference type="Proteomes" id="UP000292781"/>
    </source>
</evidence>
<name>A0A4Q9VRN2_9HYPH</name>
<sequence length="75" mass="8361">MACRVCGLTLPDAGEVGRFMRQTARLMVGVGDYDTYVAHAAANHPDKVVMTRTEFFRRSQDRRYGGGPEGTFRCC</sequence>
<dbReference type="Proteomes" id="UP000292781">
    <property type="component" value="Unassembled WGS sequence"/>
</dbReference>
<proteinExistence type="predicted"/>
<protein>
    <submittedName>
        <fullName evidence="1">YbdD/YjiX family protein</fullName>
    </submittedName>
</protein>
<dbReference type="AlphaFoldDB" id="A0A4Q9VRN2"/>
<reference evidence="1 2" key="1">
    <citation type="submission" date="2019-02" db="EMBL/GenBank/DDBJ databases">
        <title>Siculibacillus lacustris gen. nov., sp. nov., a new rosette-forming bacterium isolated from a freshwater crater lake (Lake St. Ana, Romania).</title>
        <authorList>
            <person name="Felfoldi T."/>
            <person name="Marton Z."/>
            <person name="Szabo A."/>
            <person name="Mentes A."/>
            <person name="Boka K."/>
            <person name="Marialigeti K."/>
            <person name="Mathe I."/>
            <person name="Koncz M."/>
            <person name="Schumann P."/>
            <person name="Toth E."/>
        </authorList>
    </citation>
    <scope>NUCLEOTIDE SEQUENCE [LARGE SCALE GENOMIC DNA]</scope>
    <source>
        <strain evidence="1 2">SA-279</strain>
    </source>
</reference>
<dbReference type="Pfam" id="PF04328">
    <property type="entry name" value="Sel_put"/>
    <property type="match status" value="1"/>
</dbReference>
<organism evidence="1 2">
    <name type="scientific">Siculibacillus lacustris</name>
    <dbReference type="NCBI Taxonomy" id="1549641"/>
    <lineage>
        <taxon>Bacteria</taxon>
        <taxon>Pseudomonadati</taxon>
        <taxon>Pseudomonadota</taxon>
        <taxon>Alphaproteobacteria</taxon>
        <taxon>Hyphomicrobiales</taxon>
        <taxon>Ancalomicrobiaceae</taxon>
        <taxon>Siculibacillus</taxon>
    </lineage>
</organism>
<evidence type="ECO:0000313" key="1">
    <source>
        <dbReference type="EMBL" id="TBW37572.1"/>
    </source>
</evidence>
<dbReference type="RefSeq" id="WP_131309434.1">
    <property type="nucleotide sequence ID" value="NZ_SJFN01000014.1"/>
</dbReference>
<dbReference type="OrthoDB" id="9814284at2"/>
<dbReference type="PANTHER" id="PTHR38453">
    <property type="entry name" value="CYTOPLASMIC PROTEIN-RELATED"/>
    <property type="match status" value="1"/>
</dbReference>
<dbReference type="PANTHER" id="PTHR38453:SF1">
    <property type="entry name" value="CYTOPLASMIC PROTEIN"/>
    <property type="match status" value="1"/>
</dbReference>
<dbReference type="EMBL" id="SJFN01000014">
    <property type="protein sequence ID" value="TBW37572.1"/>
    <property type="molecule type" value="Genomic_DNA"/>
</dbReference>
<keyword evidence="2" id="KW-1185">Reference proteome</keyword>
<dbReference type="InterPro" id="IPR007423">
    <property type="entry name" value="Sel_put"/>
</dbReference>
<gene>
    <name evidence="1" type="ORF">EYW49_10700</name>
</gene>
<accession>A0A4Q9VRN2</accession>